<sequence length="367" mass="41581">MPRLEKMKVLLIAPSPDLAGGIARWTKHILNYYKEHTEDCNLDYLCSAYYKHSIKNSFWTKLYSGLSVLLRFIRKASRLNYDVVHITTSASIGLIKDICLVKIAKRYSVKSVIHFHFGRIPELCHYKNWEWKLLKILVDNSDVVITIDQKSYLSLLASGFKNVVNLPNPLSNEILESIDRKSFISIQPRTITFVGQMLETKGIYELVEVCSQIPGIQLNMYGSLPKGVKEKLIVLSGKNNKWLNVVGEIDYSLIVDKMMASAIFVLPTYTEGFPNVILESMACGCAIIASCVGAIPEMLAIETERPCGICVEPKNKVQLKQAIEYMLSNPIEAKALGKRAHERVIKEYSIDSVWNRMINIWIGSKMN</sequence>
<reference evidence="2 3" key="1">
    <citation type="submission" date="2014-02" db="EMBL/GenBank/DDBJ databases">
        <authorList>
            <person name="Sears C."/>
            <person name="Carroll K."/>
            <person name="Sack B.R."/>
            <person name="Qadri F."/>
            <person name="Myers L.L."/>
            <person name="Chung G.-T."/>
            <person name="Escheverria P."/>
            <person name="Fraser C.M."/>
            <person name="Sadzewicz L."/>
            <person name="Shefchek K.A."/>
            <person name="Tallon L."/>
            <person name="Das S.P."/>
            <person name="Daugherty S."/>
            <person name="Mongodin E.F."/>
        </authorList>
    </citation>
    <scope>NUCLEOTIDE SEQUENCE [LARGE SCALE GENOMIC DNA]</scope>
    <source>
        <strain evidence="2 3">3976T8</strain>
    </source>
</reference>
<feature type="domain" description="Glycosyl transferase family 1" evidence="1">
    <location>
        <begin position="179"/>
        <end position="342"/>
    </location>
</feature>
<comment type="caution">
    <text evidence="2">The sequence shown here is derived from an EMBL/GenBank/DDBJ whole genome shotgun (WGS) entry which is preliminary data.</text>
</comment>
<dbReference type="Pfam" id="PF00534">
    <property type="entry name" value="Glycos_transf_1"/>
    <property type="match status" value="1"/>
</dbReference>
<dbReference type="CDD" id="cd03801">
    <property type="entry name" value="GT4_PimA-like"/>
    <property type="match status" value="1"/>
</dbReference>
<dbReference type="AlphaFoldDB" id="A0A016B058"/>
<gene>
    <name evidence="2" type="ORF">M123_0873</name>
</gene>
<keyword evidence="2" id="KW-0808">Transferase</keyword>
<name>A0A016B058_BACFG</name>
<dbReference type="RefSeq" id="WP_057261268.1">
    <property type="nucleotide sequence ID" value="NZ_JGDS01000038.1"/>
</dbReference>
<evidence type="ECO:0000313" key="3">
    <source>
        <dbReference type="Proteomes" id="UP000020938"/>
    </source>
</evidence>
<dbReference type="InterPro" id="IPR001296">
    <property type="entry name" value="Glyco_trans_1"/>
</dbReference>
<dbReference type="PANTHER" id="PTHR45947:SF15">
    <property type="entry name" value="TEICHURONIC ACID BIOSYNTHESIS GLYCOSYLTRANSFERASE TUAC-RELATED"/>
    <property type="match status" value="1"/>
</dbReference>
<evidence type="ECO:0000259" key="1">
    <source>
        <dbReference type="Pfam" id="PF00534"/>
    </source>
</evidence>
<protein>
    <submittedName>
        <fullName evidence="2">Glycosyl transferases group 1 family protein</fullName>
    </submittedName>
</protein>
<dbReference type="GO" id="GO:0016757">
    <property type="term" value="F:glycosyltransferase activity"/>
    <property type="evidence" value="ECO:0007669"/>
    <property type="project" value="InterPro"/>
</dbReference>
<dbReference type="PANTHER" id="PTHR45947">
    <property type="entry name" value="SULFOQUINOVOSYL TRANSFERASE SQD2"/>
    <property type="match status" value="1"/>
</dbReference>
<dbReference type="SUPFAM" id="SSF53756">
    <property type="entry name" value="UDP-Glycosyltransferase/glycogen phosphorylase"/>
    <property type="match status" value="1"/>
</dbReference>
<evidence type="ECO:0000313" key="2">
    <source>
        <dbReference type="EMBL" id="EXZ74738.1"/>
    </source>
</evidence>
<dbReference type="PATRIC" id="fig|1339314.3.peg.1112"/>
<accession>A0A016B058</accession>
<dbReference type="Gene3D" id="3.40.50.2000">
    <property type="entry name" value="Glycogen Phosphorylase B"/>
    <property type="match status" value="2"/>
</dbReference>
<dbReference type="EMBL" id="JGDS01000038">
    <property type="protein sequence ID" value="EXZ74738.1"/>
    <property type="molecule type" value="Genomic_DNA"/>
</dbReference>
<organism evidence="2 3">
    <name type="scientific">Bacteroides fragilis str. 3976T8</name>
    <dbReference type="NCBI Taxonomy" id="1339314"/>
    <lineage>
        <taxon>Bacteria</taxon>
        <taxon>Pseudomonadati</taxon>
        <taxon>Bacteroidota</taxon>
        <taxon>Bacteroidia</taxon>
        <taxon>Bacteroidales</taxon>
        <taxon>Bacteroidaceae</taxon>
        <taxon>Bacteroides</taxon>
    </lineage>
</organism>
<proteinExistence type="predicted"/>
<dbReference type="InterPro" id="IPR050194">
    <property type="entry name" value="Glycosyltransferase_grp1"/>
</dbReference>
<dbReference type="Proteomes" id="UP000020938">
    <property type="component" value="Unassembled WGS sequence"/>
</dbReference>